<feature type="domain" description="Aminoglycoside phosphotransferase" evidence="1">
    <location>
        <begin position="196"/>
        <end position="346"/>
    </location>
</feature>
<dbReference type="EMBL" id="BSEJ01000005">
    <property type="protein sequence ID" value="GLJ61342.1"/>
    <property type="molecule type" value="Genomic_DNA"/>
</dbReference>
<dbReference type="AlphaFoldDB" id="A0A9W6H2Z8"/>
<dbReference type="InterPro" id="IPR002575">
    <property type="entry name" value="Aminoglycoside_PTrfase"/>
</dbReference>
<evidence type="ECO:0000313" key="2">
    <source>
        <dbReference type="EMBL" id="GLJ61342.1"/>
    </source>
</evidence>
<keyword evidence="3" id="KW-1185">Reference proteome</keyword>
<gene>
    <name evidence="2" type="ORF">GCM10017576_14710</name>
</gene>
<dbReference type="RefSeq" id="WP_271173053.1">
    <property type="nucleotide sequence ID" value="NZ_BSEJ01000005.1"/>
</dbReference>
<feature type="domain" description="Aminoglycoside phosphotransferase" evidence="1">
    <location>
        <begin position="424"/>
        <end position="628"/>
    </location>
</feature>
<reference evidence="2" key="1">
    <citation type="journal article" date="2014" name="Int. J. Syst. Evol. Microbiol.">
        <title>Complete genome sequence of Corynebacterium casei LMG S-19264T (=DSM 44701T), isolated from a smear-ripened cheese.</title>
        <authorList>
            <consortium name="US DOE Joint Genome Institute (JGI-PGF)"/>
            <person name="Walter F."/>
            <person name="Albersmeier A."/>
            <person name="Kalinowski J."/>
            <person name="Ruckert C."/>
        </authorList>
    </citation>
    <scope>NUCLEOTIDE SEQUENCE</scope>
    <source>
        <strain evidence="2">VKM Ac-1020</strain>
    </source>
</reference>
<dbReference type="SUPFAM" id="SSF56112">
    <property type="entry name" value="Protein kinase-like (PK-like)"/>
    <property type="match status" value="2"/>
</dbReference>
<accession>A0A9W6H2Z8</accession>
<dbReference type="Proteomes" id="UP001142462">
    <property type="component" value="Unassembled WGS sequence"/>
</dbReference>
<organism evidence="2 3">
    <name type="scientific">Microbacterium barkeri</name>
    <dbReference type="NCBI Taxonomy" id="33917"/>
    <lineage>
        <taxon>Bacteria</taxon>
        <taxon>Bacillati</taxon>
        <taxon>Actinomycetota</taxon>
        <taxon>Actinomycetes</taxon>
        <taxon>Micrococcales</taxon>
        <taxon>Microbacteriaceae</taxon>
        <taxon>Microbacterium</taxon>
    </lineage>
</organism>
<dbReference type="InterPro" id="IPR051678">
    <property type="entry name" value="AGP_Transferase"/>
</dbReference>
<name>A0A9W6H2Z8_9MICO</name>
<comment type="caution">
    <text evidence="2">The sequence shown here is derived from an EMBL/GenBank/DDBJ whole genome shotgun (WGS) entry which is preliminary data.</text>
</comment>
<dbReference type="PANTHER" id="PTHR21310">
    <property type="entry name" value="AMINOGLYCOSIDE PHOSPHOTRANSFERASE-RELATED-RELATED"/>
    <property type="match status" value="1"/>
</dbReference>
<dbReference type="Pfam" id="PF01636">
    <property type="entry name" value="APH"/>
    <property type="match status" value="2"/>
</dbReference>
<dbReference type="Gene3D" id="3.90.1200.10">
    <property type="match status" value="2"/>
</dbReference>
<protein>
    <recommendedName>
        <fullName evidence="1">Aminoglycoside phosphotransferase domain-containing protein</fullName>
    </recommendedName>
</protein>
<sequence>MRDPIPHLAPADAALAARETALPGLPLVLDAATLHRALEAAGVPVQRVETTYLRFKPGTSAVAGVRIETPSRSIRAQAVAYPVGVHRKLERMAAHAGDGLLLLDAERGIAVVDAAADRALPGIRVALERHPDAEVLVYKPGRRWVARCAACRVIVKVHAPDRAASAIRAQHRVETLVPTAALVRADAAVGLVETHLLAGTPLPEIAAPEAEHRVGGMLARLHTASAREGEPADGARLPEIERAHARALDAAASGVAAVLPALEDRALRAAAAIRSLLEERRVRTLVHGDCSIDQVIVGPDGRPWLIDLDRAGEGDPLSDLGSWAADAIARGESACRAGAALVAGYREAGGAVDEAALLAHTAAGLLRRAAEPFRARAADWDAEVAHLVAESERLVGLAALRADAALPGAAAVEPFASARVIAHRPGRRAVLRRADGDFVKLVRPARFAEVAERAERVSGLRTLRSPRVLARDDAAGVLRLASVGERTLLDAGSDPSVSDDALVAVWTRVGAGLAELHALDPAGLPRHGVADEMRAIRRALASADGALDGDDVADALAAVEAALAADPPERVDGVLHRDLHDKQLLVPSGSFTAQDLAAGRTRVGLIDVDTLAIGERALDVANLLVHLELRVLQGLLPTTRADAAGQAFRRGVGDGPLWARVPAYSAAARLRLAGVYAQRDGWHDVARALLRRVGSPVTTGR</sequence>
<proteinExistence type="predicted"/>
<evidence type="ECO:0000313" key="3">
    <source>
        <dbReference type="Proteomes" id="UP001142462"/>
    </source>
</evidence>
<reference evidence="2" key="2">
    <citation type="submission" date="2023-01" db="EMBL/GenBank/DDBJ databases">
        <authorList>
            <person name="Sun Q."/>
            <person name="Evtushenko L."/>
        </authorList>
    </citation>
    <scope>NUCLEOTIDE SEQUENCE</scope>
    <source>
        <strain evidence="2">VKM Ac-1020</strain>
    </source>
</reference>
<evidence type="ECO:0000259" key="1">
    <source>
        <dbReference type="Pfam" id="PF01636"/>
    </source>
</evidence>
<dbReference type="InterPro" id="IPR011009">
    <property type="entry name" value="Kinase-like_dom_sf"/>
</dbReference>